<dbReference type="PRINTS" id="PR00134">
    <property type="entry name" value="GLHYDRLASE10"/>
</dbReference>
<keyword evidence="2 6" id="KW-0119">Carbohydrate metabolism</keyword>
<organism evidence="9 10">
    <name type="scientific">Pseudomonas oryzihabitans</name>
    <dbReference type="NCBI Taxonomy" id="47885"/>
    <lineage>
        <taxon>Bacteria</taxon>
        <taxon>Pseudomonadati</taxon>
        <taxon>Pseudomonadota</taxon>
        <taxon>Gammaproteobacteria</taxon>
        <taxon>Pseudomonadales</taxon>
        <taxon>Pseudomonadaceae</taxon>
        <taxon>Pseudomonas</taxon>
    </lineage>
</organism>
<evidence type="ECO:0000256" key="1">
    <source>
        <dbReference type="ARBA" id="ARBA00022801"/>
    </source>
</evidence>
<comment type="catalytic activity">
    <reaction evidence="6">
        <text>Endohydrolysis of (1-&gt;4)-beta-D-xylosidic linkages in xylans.</text>
        <dbReference type="EC" id="3.2.1.8"/>
    </reaction>
</comment>
<dbReference type="EC" id="3.2.1.8" evidence="6"/>
<feature type="domain" description="GH10" evidence="8">
    <location>
        <begin position="30"/>
        <end position="357"/>
    </location>
</feature>
<keyword evidence="1 6" id="KW-0378">Hydrolase</keyword>
<dbReference type="Gene3D" id="3.20.20.80">
    <property type="entry name" value="Glycosidases"/>
    <property type="match status" value="1"/>
</dbReference>
<evidence type="ECO:0000256" key="5">
    <source>
        <dbReference type="PROSITE-ProRule" id="PRU10061"/>
    </source>
</evidence>
<accession>A0A2Z5AB94</accession>
<dbReference type="Pfam" id="PF00331">
    <property type="entry name" value="Glyco_hydro_10"/>
    <property type="match status" value="1"/>
</dbReference>
<keyword evidence="4 6" id="KW-0624">Polysaccharide degradation</keyword>
<feature type="signal peptide" evidence="7">
    <location>
        <begin position="1"/>
        <end position="22"/>
    </location>
</feature>
<evidence type="ECO:0000256" key="3">
    <source>
        <dbReference type="ARBA" id="ARBA00023295"/>
    </source>
</evidence>
<evidence type="ECO:0000256" key="7">
    <source>
        <dbReference type="SAM" id="SignalP"/>
    </source>
</evidence>
<feature type="chain" id="PRO_5016281477" description="Beta-xylanase" evidence="7">
    <location>
        <begin position="23"/>
        <end position="361"/>
    </location>
</feature>
<protein>
    <recommendedName>
        <fullName evidence="6">Beta-xylanase</fullName>
        <ecNumber evidence="6">3.2.1.8</ecNumber>
    </recommendedName>
</protein>
<dbReference type="InterPro" id="IPR017853">
    <property type="entry name" value="GH"/>
</dbReference>
<dbReference type="PROSITE" id="PS00591">
    <property type="entry name" value="GH10_1"/>
    <property type="match status" value="1"/>
</dbReference>
<keyword evidence="9" id="KW-0858">Xylan degradation</keyword>
<name>A0A2Z5AB94_9PSED</name>
<feature type="active site" description="Nucleophile" evidence="5">
    <location>
        <position position="270"/>
    </location>
</feature>
<dbReference type="InterPro" id="IPR044846">
    <property type="entry name" value="GH10"/>
</dbReference>
<keyword evidence="3 6" id="KW-0326">Glycosidase</keyword>
<sequence>MSKMPRPLIAMLLSVVLWSAGAELLAADQGPATRSLAAAYGGRLKIGAAIEPDQLAGPEGVLLAQQFGSLVAENAMKSLRIHPQEDRYVFGPADALVAFAEQHGLAVRGHTLLWGSHTPDWFWQGADGQPATREQVLQRLKQHIATVVGHYRGRVYAWDVVNEAIDPNQSSCLRDDRWMQVIGPDYLAVAFRAAHAADPQARLFINDFNTQEPAKRDCLARVVKGLLAEGVPVQGIGHQTHISIYWPSLAAIDQSLTTFARLGLENQITELDMSLYQHHDYQPQQPLAQRLNLQAERYRDLMALVLAHPEVTAVTWWGVADDHSWLNHQPGAPGDDQPLLFDRQQRPKPAYWAVLHLRPHQ</sequence>
<dbReference type="InterPro" id="IPR001000">
    <property type="entry name" value="GH10_dom"/>
</dbReference>
<keyword evidence="7" id="KW-0732">Signal</keyword>
<evidence type="ECO:0000256" key="2">
    <source>
        <dbReference type="ARBA" id="ARBA00023277"/>
    </source>
</evidence>
<dbReference type="Proteomes" id="UP000250579">
    <property type="component" value="Chromosome"/>
</dbReference>
<evidence type="ECO:0000259" key="8">
    <source>
        <dbReference type="PROSITE" id="PS51760"/>
    </source>
</evidence>
<dbReference type="PROSITE" id="PS51760">
    <property type="entry name" value="GH10_2"/>
    <property type="match status" value="1"/>
</dbReference>
<evidence type="ECO:0000256" key="4">
    <source>
        <dbReference type="ARBA" id="ARBA00023326"/>
    </source>
</evidence>
<dbReference type="PANTHER" id="PTHR31490:SF90">
    <property type="entry name" value="ENDO-1,4-BETA-XYLANASE A"/>
    <property type="match status" value="1"/>
</dbReference>
<proteinExistence type="inferred from homology"/>
<gene>
    <name evidence="9" type="ORF">CE139_15525</name>
</gene>
<evidence type="ECO:0000256" key="6">
    <source>
        <dbReference type="RuleBase" id="RU361174"/>
    </source>
</evidence>
<dbReference type="GO" id="GO:0031176">
    <property type="term" value="F:endo-1,4-beta-xylanase activity"/>
    <property type="evidence" value="ECO:0007669"/>
    <property type="project" value="UniProtKB-EC"/>
</dbReference>
<dbReference type="AlphaFoldDB" id="A0A2Z5AB94"/>
<comment type="similarity">
    <text evidence="6">Belongs to the glycosyl hydrolase 10 (cellulase F) family.</text>
</comment>
<evidence type="ECO:0000313" key="10">
    <source>
        <dbReference type="Proteomes" id="UP000250579"/>
    </source>
</evidence>
<dbReference type="SUPFAM" id="SSF51445">
    <property type="entry name" value="(Trans)glycosidases"/>
    <property type="match status" value="1"/>
</dbReference>
<dbReference type="GO" id="GO:0045493">
    <property type="term" value="P:xylan catabolic process"/>
    <property type="evidence" value="ECO:0007669"/>
    <property type="project" value="UniProtKB-KW"/>
</dbReference>
<reference evidence="9 10" key="1">
    <citation type="submission" date="2017-06" db="EMBL/GenBank/DDBJ databases">
        <title>Evolution towards high GC content and high-temperature stress adaptation in endophytic Pseudomonas oryzihabitans impacted its plant-growth promoting traits.</title>
        <authorList>
            <person name="Nascimento F.X."/>
        </authorList>
    </citation>
    <scope>NUCLEOTIDE SEQUENCE [LARGE SCALE GENOMIC DNA]</scope>
    <source>
        <strain evidence="9 10">MS8</strain>
    </source>
</reference>
<dbReference type="EMBL" id="CP022198">
    <property type="protein sequence ID" value="AXA67166.1"/>
    <property type="molecule type" value="Genomic_DNA"/>
</dbReference>
<dbReference type="InterPro" id="IPR031158">
    <property type="entry name" value="GH10_AS"/>
</dbReference>
<dbReference type="SMART" id="SM00633">
    <property type="entry name" value="Glyco_10"/>
    <property type="match status" value="1"/>
</dbReference>
<evidence type="ECO:0000313" key="9">
    <source>
        <dbReference type="EMBL" id="AXA67166.1"/>
    </source>
</evidence>
<dbReference type="PANTHER" id="PTHR31490">
    <property type="entry name" value="GLYCOSYL HYDROLASE"/>
    <property type="match status" value="1"/>
</dbReference>